<keyword evidence="2" id="KW-1185">Reference proteome</keyword>
<organism evidence="1 2">
    <name type="scientific">Blastopirellula retiformator</name>
    <dbReference type="NCBI Taxonomy" id="2527970"/>
    <lineage>
        <taxon>Bacteria</taxon>
        <taxon>Pseudomonadati</taxon>
        <taxon>Planctomycetota</taxon>
        <taxon>Planctomycetia</taxon>
        <taxon>Pirellulales</taxon>
        <taxon>Pirellulaceae</taxon>
        <taxon>Blastopirellula</taxon>
    </lineage>
</organism>
<reference evidence="1 2" key="1">
    <citation type="submission" date="2019-02" db="EMBL/GenBank/DDBJ databases">
        <title>Deep-cultivation of Planctomycetes and their phenomic and genomic characterization uncovers novel biology.</title>
        <authorList>
            <person name="Wiegand S."/>
            <person name="Jogler M."/>
            <person name="Boedeker C."/>
            <person name="Pinto D."/>
            <person name="Vollmers J."/>
            <person name="Rivas-Marin E."/>
            <person name="Kohn T."/>
            <person name="Peeters S.H."/>
            <person name="Heuer A."/>
            <person name="Rast P."/>
            <person name="Oberbeckmann S."/>
            <person name="Bunk B."/>
            <person name="Jeske O."/>
            <person name="Meyerdierks A."/>
            <person name="Storesund J.E."/>
            <person name="Kallscheuer N."/>
            <person name="Luecker S."/>
            <person name="Lage O.M."/>
            <person name="Pohl T."/>
            <person name="Merkel B.J."/>
            <person name="Hornburger P."/>
            <person name="Mueller R.-W."/>
            <person name="Bruemmer F."/>
            <person name="Labrenz M."/>
            <person name="Spormann A.M."/>
            <person name="Op Den Camp H."/>
            <person name="Overmann J."/>
            <person name="Amann R."/>
            <person name="Jetten M.S.M."/>
            <person name="Mascher T."/>
            <person name="Medema M.H."/>
            <person name="Devos D.P."/>
            <person name="Kaster A.-K."/>
            <person name="Ovreas L."/>
            <person name="Rohde M."/>
            <person name="Galperin M.Y."/>
            <person name="Jogler C."/>
        </authorList>
    </citation>
    <scope>NUCLEOTIDE SEQUENCE [LARGE SCALE GENOMIC DNA]</scope>
    <source>
        <strain evidence="1 2">Enr8</strain>
    </source>
</reference>
<accession>A0A5C5VK55</accession>
<evidence type="ECO:0000313" key="1">
    <source>
        <dbReference type="EMBL" id="TWT38330.1"/>
    </source>
</evidence>
<protein>
    <submittedName>
        <fullName evidence="1">Uncharacterized protein</fullName>
    </submittedName>
</protein>
<evidence type="ECO:0000313" key="2">
    <source>
        <dbReference type="Proteomes" id="UP000318878"/>
    </source>
</evidence>
<dbReference type="OrthoDB" id="247168at2"/>
<dbReference type="AlphaFoldDB" id="A0A5C5VK55"/>
<dbReference type="RefSeq" id="WP_146428595.1">
    <property type="nucleotide sequence ID" value="NZ_SJPF01000001.1"/>
</dbReference>
<proteinExistence type="predicted"/>
<gene>
    <name evidence="1" type="ORF">Enr8_00220</name>
</gene>
<dbReference type="EMBL" id="SJPF01000001">
    <property type="protein sequence ID" value="TWT38330.1"/>
    <property type="molecule type" value="Genomic_DNA"/>
</dbReference>
<name>A0A5C5VK55_9BACT</name>
<dbReference type="Proteomes" id="UP000318878">
    <property type="component" value="Unassembled WGS sequence"/>
</dbReference>
<sequence>MNGSAAIQEDFATFVVWALAQLGVDVADQGDGRYVATPTNPQASWPAGEFRYRIGAAGEESLDDEIAISPSGTFWHDVLSRLAQLDPAPQAAPEDEPAGVGDIAEALFAPYVVEDGKVQLGGCRLEERPLLRMTTIPADGSAVNHQFYWRTGEQLSGAEIAAFGLGKLARRLAYTRDARANVQILLEQSHDHAQAAEAGARTLATIVWCKYAIGKIDILIGEAVTSLPFEGWARHIAGGDISPPRFHCSETGRISYHLCVTDNGAIAPVESIATCELTGRRVLESEMDTSSVSGKRGCNDQFTTCPVSGDRLLIDELQTCSSCGQQVSPKSLRGGVCVACRNLRSISKDDPTMARILDIYPELDKWRVWRLAESNEAYILRGGGWWNEIRVTLDLTTLEPLLAEERTRLVGRWRPFPDVEWRRIFEK</sequence>
<comment type="caution">
    <text evidence="1">The sequence shown here is derived from an EMBL/GenBank/DDBJ whole genome shotgun (WGS) entry which is preliminary data.</text>
</comment>